<dbReference type="PANTHER" id="PTHR47505">
    <property type="entry name" value="DNA UTILIZATION PROTEIN YHGH"/>
    <property type="match status" value="1"/>
</dbReference>
<dbReference type="AlphaFoldDB" id="A0A292YGP0"/>
<gene>
    <name evidence="2" type="ORF">LNAT_P1301</name>
</gene>
<dbReference type="RefSeq" id="WP_096259624.1">
    <property type="nucleotide sequence ID" value="NZ_BDME01000002.1"/>
</dbReference>
<dbReference type="Gene3D" id="3.40.50.2020">
    <property type="match status" value="1"/>
</dbReference>
<evidence type="ECO:0000313" key="2">
    <source>
        <dbReference type="EMBL" id="GAX88004.1"/>
    </source>
</evidence>
<dbReference type="PANTHER" id="PTHR47505:SF1">
    <property type="entry name" value="DNA UTILIZATION PROTEIN YHGH"/>
    <property type="match status" value="1"/>
</dbReference>
<dbReference type="OrthoDB" id="5342812at2"/>
<dbReference type="SUPFAM" id="SSF53271">
    <property type="entry name" value="PRTase-like"/>
    <property type="match status" value="1"/>
</dbReference>
<name>A0A292YGP0_9BACT</name>
<dbReference type="InterPro" id="IPR029057">
    <property type="entry name" value="PRTase-like"/>
</dbReference>
<comment type="similarity">
    <text evidence="1">Belongs to the ComF/GntX family.</text>
</comment>
<dbReference type="InterPro" id="IPR051910">
    <property type="entry name" value="ComF/GntX_DNA_util-trans"/>
</dbReference>
<dbReference type="EMBL" id="BDME01000002">
    <property type="protein sequence ID" value="GAX88004.1"/>
    <property type="molecule type" value="Genomic_DNA"/>
</dbReference>
<comment type="caution">
    <text evidence="2">The sequence shown here is derived from an EMBL/GenBank/DDBJ whole genome shotgun (WGS) entry which is preliminary data.</text>
</comment>
<protein>
    <submittedName>
        <fullName evidence="2">Competence protein ComFC</fullName>
    </submittedName>
</protein>
<proteinExistence type="inferred from homology"/>
<accession>A0A292YGP0</accession>
<reference evidence="2 3" key="1">
    <citation type="journal article" date="2017" name="Syst. Appl. Microbiol.">
        <title>Lebetimonas natsushimae sp. nov., a novel strictly anaerobic, moderately thermophilic chemoautotroph isolated from a deep-sea hydrothermal vent polychaete nest in the Mid-Okinawa Trough.</title>
        <authorList>
            <person name="Nagata R."/>
            <person name="Takaki Y."/>
            <person name="Tame A."/>
            <person name="Nunoura T."/>
            <person name="Muto H."/>
            <person name="Mino S."/>
            <person name="Sawayama S."/>
            <person name="Takai K."/>
            <person name="Nakagawa S."/>
        </authorList>
    </citation>
    <scope>NUCLEOTIDE SEQUENCE [LARGE SCALE GENOMIC DNA]</scope>
    <source>
        <strain evidence="2 3">HS1857</strain>
    </source>
</reference>
<sequence length="180" mass="20926">MICKNFSFEVICKNCQKQFLKPEIKIKDNIVSFYEYEEIEWLIKFKYEKFGDKIFKILANNSFKIFAKTISEKFFVIPIDDNIEKGFSHTAILANSMKTEFLTPIFNSLQSTNKVKYAGKSLEFRLNNPRNFKYKGEEKIDVILVDDIKTTGTTLNEAKEVLSKYGVNVYLSVVLANLCH</sequence>
<evidence type="ECO:0000313" key="3">
    <source>
        <dbReference type="Proteomes" id="UP000217944"/>
    </source>
</evidence>
<organism evidence="2 3">
    <name type="scientific">Lebetimonas natsushimae</name>
    <dbReference type="NCBI Taxonomy" id="1936991"/>
    <lineage>
        <taxon>Bacteria</taxon>
        <taxon>Pseudomonadati</taxon>
        <taxon>Campylobacterota</taxon>
        <taxon>Epsilonproteobacteria</taxon>
        <taxon>Nautiliales</taxon>
        <taxon>Nautiliaceae</taxon>
        <taxon>Lebetimonas</taxon>
    </lineage>
</organism>
<dbReference type="InterPro" id="IPR000836">
    <property type="entry name" value="PRTase_dom"/>
</dbReference>
<keyword evidence="3" id="KW-1185">Reference proteome</keyword>
<dbReference type="Proteomes" id="UP000217944">
    <property type="component" value="Unassembled WGS sequence"/>
</dbReference>
<evidence type="ECO:0000256" key="1">
    <source>
        <dbReference type="ARBA" id="ARBA00008007"/>
    </source>
</evidence>
<dbReference type="CDD" id="cd06223">
    <property type="entry name" value="PRTases_typeI"/>
    <property type="match status" value="1"/>
</dbReference>